<accession>A0A1W6ZS61</accession>
<protein>
    <submittedName>
        <fullName evidence="2">Uncharacterized protein</fullName>
    </submittedName>
</protein>
<evidence type="ECO:0000313" key="2">
    <source>
        <dbReference type="EMBL" id="ARP99950.1"/>
    </source>
</evidence>
<feature type="compositionally biased region" description="Basic and acidic residues" evidence="1">
    <location>
        <begin position="240"/>
        <end position="258"/>
    </location>
</feature>
<reference evidence="2 3" key="1">
    <citation type="submission" date="2017-05" db="EMBL/GenBank/DDBJ databases">
        <title>Full genome sequence of Pseudorhodoplanes sinuspersici.</title>
        <authorList>
            <person name="Dastgheib S.M.M."/>
            <person name="Shavandi M."/>
            <person name="Tirandaz H."/>
        </authorList>
    </citation>
    <scope>NUCLEOTIDE SEQUENCE [LARGE SCALE GENOMIC DNA]</scope>
    <source>
        <strain evidence="2 3">RIPI110</strain>
    </source>
</reference>
<dbReference type="STRING" id="1235591.CAK95_13295"/>
<keyword evidence="3" id="KW-1185">Reference proteome</keyword>
<dbReference type="Proteomes" id="UP000194137">
    <property type="component" value="Chromosome"/>
</dbReference>
<name>A0A1W6ZS61_9HYPH</name>
<dbReference type="EMBL" id="CP021112">
    <property type="protein sequence ID" value="ARP99950.1"/>
    <property type="molecule type" value="Genomic_DNA"/>
</dbReference>
<organism evidence="2 3">
    <name type="scientific">Pseudorhodoplanes sinuspersici</name>
    <dbReference type="NCBI Taxonomy" id="1235591"/>
    <lineage>
        <taxon>Bacteria</taxon>
        <taxon>Pseudomonadati</taxon>
        <taxon>Pseudomonadota</taxon>
        <taxon>Alphaproteobacteria</taxon>
        <taxon>Hyphomicrobiales</taxon>
        <taxon>Pseudorhodoplanes</taxon>
    </lineage>
</organism>
<sequence>MPEQGWRQLTVRGAVLRKRIDSFSSRFLSLVPGWRRRLTLSFAVFAVALAASAAIVPQAYAADDDDEEDTIETKFIKGLLGINDKDRIDYRERPPLVVPPNIGTLPPPETTAVTNSPAWPKDPEVVERKKRQQANKNQRRKTFEEEARPLTPAELDAPGRAARGSSRPNPTGPQDSEGPDARALRPDELGVKGSLLGNLFKDNTQPEQATFTQEPARTDLTQPPPGYQTPSPSQVYGIAPRKEQPKPFDWINKHGTSD</sequence>
<gene>
    <name evidence="2" type="ORF">CAK95_13295</name>
</gene>
<dbReference type="AlphaFoldDB" id="A0A1W6ZS61"/>
<dbReference type="KEGG" id="psin:CAK95_13295"/>
<feature type="compositionally biased region" description="Basic and acidic residues" evidence="1">
    <location>
        <begin position="179"/>
        <end position="190"/>
    </location>
</feature>
<feature type="compositionally biased region" description="Basic residues" evidence="1">
    <location>
        <begin position="128"/>
        <end position="140"/>
    </location>
</feature>
<proteinExistence type="predicted"/>
<feature type="region of interest" description="Disordered" evidence="1">
    <location>
        <begin position="93"/>
        <end position="258"/>
    </location>
</feature>
<feature type="compositionally biased region" description="Polar residues" evidence="1">
    <location>
        <begin position="201"/>
        <end position="221"/>
    </location>
</feature>
<evidence type="ECO:0000313" key="3">
    <source>
        <dbReference type="Proteomes" id="UP000194137"/>
    </source>
</evidence>
<evidence type="ECO:0000256" key="1">
    <source>
        <dbReference type="SAM" id="MobiDB-lite"/>
    </source>
</evidence>